<feature type="domain" description="O-methyltransferase dimerisation" evidence="5">
    <location>
        <begin position="281"/>
        <end position="335"/>
    </location>
</feature>
<dbReference type="InterPro" id="IPR029063">
    <property type="entry name" value="SAM-dependent_MTases_sf"/>
</dbReference>
<reference evidence="6 7" key="1">
    <citation type="submission" date="2020-01" db="EMBL/GenBank/DDBJ databases">
        <title>Draft genome sequence of Cand. Neptunochlamydia vexilliferae K9.</title>
        <authorList>
            <person name="Schulz F."/>
            <person name="Koestlbacher S."/>
            <person name="Wascher F."/>
            <person name="Pizzetti I."/>
            <person name="Horn M."/>
        </authorList>
    </citation>
    <scope>NUCLEOTIDE SEQUENCE [LARGE SCALE GENOMIC DNA]</scope>
    <source>
        <strain evidence="6 7">K9</strain>
    </source>
</reference>
<dbReference type="PANTHER" id="PTHR43712">
    <property type="entry name" value="PUTATIVE (AFU_ORTHOLOGUE AFUA_4G14580)-RELATED"/>
    <property type="match status" value="1"/>
</dbReference>
<name>A0ABS0AZU0_9BACT</name>
<gene>
    <name evidence="6" type="ORF">NEPTK9_001159</name>
</gene>
<proteinExistence type="predicted"/>
<protein>
    <recommendedName>
        <fullName evidence="8">O-methyltransferase domain-containing protein</fullName>
    </recommendedName>
</protein>
<keyword evidence="1" id="KW-0489">Methyltransferase</keyword>
<evidence type="ECO:0000313" key="6">
    <source>
        <dbReference type="EMBL" id="MBF5059643.1"/>
    </source>
</evidence>
<comment type="caution">
    <text evidence="6">The sequence shown here is derived from an EMBL/GenBank/DDBJ whole genome shotgun (WGS) entry which is preliminary data.</text>
</comment>
<organism evidence="6 7">
    <name type="scientific">Candidatus Neptunichlamydia vexilliferae</name>
    <dbReference type="NCBI Taxonomy" id="1651774"/>
    <lineage>
        <taxon>Bacteria</taxon>
        <taxon>Pseudomonadati</taxon>
        <taxon>Chlamydiota</taxon>
        <taxon>Chlamydiia</taxon>
        <taxon>Parachlamydiales</taxon>
        <taxon>Simkaniaceae</taxon>
        <taxon>Candidatus Neptunichlamydia</taxon>
    </lineage>
</organism>
<keyword evidence="2" id="KW-0808">Transferase</keyword>
<dbReference type="InterPro" id="IPR036390">
    <property type="entry name" value="WH_DNA-bd_sf"/>
</dbReference>
<accession>A0ABS0AZU0</accession>
<feature type="domain" description="O-methyltransferase C-terminal" evidence="4">
    <location>
        <begin position="370"/>
        <end position="575"/>
    </location>
</feature>
<dbReference type="SUPFAM" id="SSF46785">
    <property type="entry name" value="Winged helix' DNA-binding domain"/>
    <property type="match status" value="1"/>
</dbReference>
<dbReference type="SUPFAM" id="SSF53335">
    <property type="entry name" value="S-adenosyl-L-methionine-dependent methyltransferases"/>
    <property type="match status" value="1"/>
</dbReference>
<dbReference type="InterPro" id="IPR001077">
    <property type="entry name" value="COMT_C"/>
</dbReference>
<dbReference type="Pfam" id="PF00891">
    <property type="entry name" value="Methyltransf_2"/>
    <property type="match status" value="1"/>
</dbReference>
<dbReference type="PANTHER" id="PTHR43712:SF2">
    <property type="entry name" value="O-METHYLTRANSFERASE CICE"/>
    <property type="match status" value="1"/>
</dbReference>
<evidence type="ECO:0000259" key="5">
    <source>
        <dbReference type="Pfam" id="PF08100"/>
    </source>
</evidence>
<dbReference type="Proteomes" id="UP001194714">
    <property type="component" value="Unassembled WGS sequence"/>
</dbReference>
<evidence type="ECO:0008006" key="8">
    <source>
        <dbReference type="Google" id="ProtNLM"/>
    </source>
</evidence>
<dbReference type="InterPro" id="IPR036388">
    <property type="entry name" value="WH-like_DNA-bd_sf"/>
</dbReference>
<evidence type="ECO:0000256" key="2">
    <source>
        <dbReference type="ARBA" id="ARBA00022679"/>
    </source>
</evidence>
<evidence type="ECO:0000256" key="1">
    <source>
        <dbReference type="ARBA" id="ARBA00022603"/>
    </source>
</evidence>
<dbReference type="Gene3D" id="1.10.10.10">
    <property type="entry name" value="Winged helix-like DNA-binding domain superfamily/Winged helix DNA-binding domain"/>
    <property type="match status" value="1"/>
</dbReference>
<keyword evidence="3" id="KW-0949">S-adenosyl-L-methionine</keyword>
<dbReference type="EMBL" id="JAAEJV010000032">
    <property type="protein sequence ID" value="MBF5059643.1"/>
    <property type="molecule type" value="Genomic_DNA"/>
</dbReference>
<evidence type="ECO:0000313" key="7">
    <source>
        <dbReference type="Proteomes" id="UP001194714"/>
    </source>
</evidence>
<dbReference type="PROSITE" id="PS51683">
    <property type="entry name" value="SAM_OMT_II"/>
    <property type="match status" value="1"/>
</dbReference>
<dbReference type="InterPro" id="IPR012967">
    <property type="entry name" value="COMT_dimerisation"/>
</dbReference>
<evidence type="ECO:0000256" key="3">
    <source>
        <dbReference type="ARBA" id="ARBA00022691"/>
    </source>
</evidence>
<evidence type="ECO:0000259" key="4">
    <source>
        <dbReference type="Pfam" id="PF00891"/>
    </source>
</evidence>
<dbReference type="Pfam" id="PF08100">
    <property type="entry name" value="Dimerisation"/>
    <property type="match status" value="1"/>
</dbReference>
<sequence>MCVIASLIFYSLGFFNQFRKGHKVHMIGEKVVWNMLEVAPSKTYHMLQGIPAYDQRFLSVLKFHHPGLAPVEDETGAFHIDISGLAIYKERYLRTFGFYDERAAVQSASGLFHIFPDGKEVYSNRFAWCGNFQEKYSVVRDFDGTFFHINHLGQRAYTDSFSYVGDFHEGIATAQNSEGLYTHIDAKGNLIHGVWFYDLDVYHKGFARAKDERGWFHIDQAGQAVYQERYQVVEPFYNGIARVESKAGALLLVDEKGELIRQLRAPLEDPFHKASAELVSYWRFYTLQAAIELEVFDLLPETAEVLGEKLELSETSTNRLLCALQELNFIERGQKGEWGLSSIGVFLKKNHRPSLKGAATLWKGEHMDAWKEIVYSLKTGKSAFNKQHGKGWFDWLKEHKEEDRLYHDVLQTYAERDYIKISQIIDFTKHRSLLDVGGGKGALMIQLLKSYPHLQGILFDLPNVIEQVKIPKELQLRMKSEGGDFFNVWPPFGVESALLSRVLHDWSDQEAIHILKSLFSVLSNAPTSRIYIIENILSCSGGHGGLLDLNMLVMTGGKERTVEQFKELLKKGGFELEKALSLNEVASILVAKKLTSTESAC</sequence>
<dbReference type="Gene3D" id="3.40.50.150">
    <property type="entry name" value="Vaccinia Virus protein VP39"/>
    <property type="match status" value="1"/>
</dbReference>
<dbReference type="InterPro" id="IPR016461">
    <property type="entry name" value="COMT-like"/>
</dbReference>
<keyword evidence="7" id="KW-1185">Reference proteome</keyword>